<comment type="caution">
    <text evidence="2">The sequence shown here is derived from an EMBL/GenBank/DDBJ whole genome shotgun (WGS) entry which is preliminary data.</text>
</comment>
<feature type="transmembrane region" description="Helical" evidence="1">
    <location>
        <begin position="163"/>
        <end position="182"/>
    </location>
</feature>
<evidence type="ECO:0000313" key="2">
    <source>
        <dbReference type="EMBL" id="PSR81137.1"/>
    </source>
</evidence>
<protein>
    <recommendedName>
        <fullName evidence="4">Tetraspanin</fullName>
    </recommendedName>
</protein>
<dbReference type="EMBL" id="MLYV02000625">
    <property type="protein sequence ID" value="PSR81137.1"/>
    <property type="molecule type" value="Genomic_DNA"/>
</dbReference>
<keyword evidence="1" id="KW-0812">Transmembrane</keyword>
<reference evidence="2 3" key="1">
    <citation type="submission" date="2018-02" db="EMBL/GenBank/DDBJ databases">
        <title>Genome sequence of the basidiomycete white-rot fungus Phlebia centrifuga.</title>
        <authorList>
            <person name="Granchi Z."/>
            <person name="Peng M."/>
            <person name="de Vries R.P."/>
            <person name="Hilden K."/>
            <person name="Makela M.R."/>
            <person name="Grigoriev I."/>
            <person name="Riley R."/>
        </authorList>
    </citation>
    <scope>NUCLEOTIDE SEQUENCE [LARGE SCALE GENOMIC DNA]</scope>
    <source>
        <strain evidence="2 3">FBCC195</strain>
    </source>
</reference>
<accession>A0A2R6NZA2</accession>
<feature type="transmembrane region" description="Helical" evidence="1">
    <location>
        <begin position="72"/>
        <end position="93"/>
    </location>
</feature>
<keyword evidence="1" id="KW-1133">Transmembrane helix</keyword>
<keyword evidence="3" id="KW-1185">Reference proteome</keyword>
<evidence type="ECO:0000256" key="1">
    <source>
        <dbReference type="SAM" id="Phobius"/>
    </source>
</evidence>
<organism evidence="2 3">
    <name type="scientific">Hermanssonia centrifuga</name>
    <dbReference type="NCBI Taxonomy" id="98765"/>
    <lineage>
        <taxon>Eukaryota</taxon>
        <taxon>Fungi</taxon>
        <taxon>Dikarya</taxon>
        <taxon>Basidiomycota</taxon>
        <taxon>Agaricomycotina</taxon>
        <taxon>Agaricomycetes</taxon>
        <taxon>Polyporales</taxon>
        <taxon>Meruliaceae</taxon>
        <taxon>Hermanssonia</taxon>
    </lineage>
</organism>
<feature type="transmembrane region" description="Helical" evidence="1">
    <location>
        <begin position="34"/>
        <end position="56"/>
    </location>
</feature>
<proteinExistence type="predicted"/>
<dbReference type="OrthoDB" id="7862095at2759"/>
<feature type="transmembrane region" description="Helical" evidence="1">
    <location>
        <begin position="105"/>
        <end position="126"/>
    </location>
</feature>
<gene>
    <name evidence="2" type="ORF">PHLCEN_2v6472</name>
</gene>
<evidence type="ECO:0000313" key="3">
    <source>
        <dbReference type="Proteomes" id="UP000186601"/>
    </source>
</evidence>
<keyword evidence="1" id="KW-0472">Membrane</keyword>
<dbReference type="STRING" id="98765.A0A2R6NZA2"/>
<evidence type="ECO:0008006" key="4">
    <source>
        <dbReference type="Google" id="ProtNLM"/>
    </source>
</evidence>
<dbReference type="Proteomes" id="UP000186601">
    <property type="component" value="Unassembled WGS sequence"/>
</dbReference>
<name>A0A2R6NZA2_9APHY</name>
<dbReference type="AlphaFoldDB" id="A0A2R6NZA2"/>
<sequence>MSAANSVRVKKVLHSIKEFFIGGKRFCCCLPTRFGVIIGSLLTFLVAGALAIIIWFEVATDHDITFSHADRVGFICGGLVETLLFLASIIGFVGGVVRKQLFVTAYCYFLYVHFLINLGVGSFLMWKINHTTSVDKVAACQKAITNPGTRTQCDGLLNITRGVLIGFIALVLSIELCVLSTGDESERSVGMKSPGFASTTSPAATYFPLTPQMKSAMEKHDSDV</sequence>